<gene>
    <name evidence="3" type="ORF">Tco_1093284</name>
</gene>
<dbReference type="Gene3D" id="3.30.70.330">
    <property type="match status" value="1"/>
</dbReference>
<dbReference type="SUPFAM" id="SSF54928">
    <property type="entry name" value="RNA-binding domain, RBD"/>
    <property type="match status" value="1"/>
</dbReference>
<reference evidence="3" key="1">
    <citation type="journal article" date="2022" name="Int. J. Mol. Sci.">
        <title>Draft Genome of Tanacetum Coccineum: Genomic Comparison of Closely Related Tanacetum-Family Plants.</title>
        <authorList>
            <person name="Yamashiro T."/>
            <person name="Shiraishi A."/>
            <person name="Nakayama K."/>
            <person name="Satake H."/>
        </authorList>
    </citation>
    <scope>NUCLEOTIDE SEQUENCE</scope>
</reference>
<keyword evidence="4" id="KW-1185">Reference proteome</keyword>
<dbReference type="SMART" id="SM00360">
    <property type="entry name" value="RRM"/>
    <property type="match status" value="1"/>
</dbReference>
<evidence type="ECO:0000256" key="1">
    <source>
        <dbReference type="PROSITE-ProRule" id="PRU00176"/>
    </source>
</evidence>
<dbReference type="EMBL" id="BQNB010020610">
    <property type="protein sequence ID" value="GJT97766.1"/>
    <property type="molecule type" value="Genomic_DNA"/>
</dbReference>
<reference evidence="3" key="2">
    <citation type="submission" date="2022-01" db="EMBL/GenBank/DDBJ databases">
        <authorList>
            <person name="Yamashiro T."/>
            <person name="Shiraishi A."/>
            <person name="Satake H."/>
            <person name="Nakayama K."/>
        </authorList>
    </citation>
    <scope>NUCLEOTIDE SEQUENCE</scope>
</reference>
<comment type="caution">
    <text evidence="3">The sequence shown here is derived from an EMBL/GenBank/DDBJ whole genome shotgun (WGS) entry which is preliminary data.</text>
</comment>
<dbReference type="InterPro" id="IPR035979">
    <property type="entry name" value="RBD_domain_sf"/>
</dbReference>
<dbReference type="InterPro" id="IPR000504">
    <property type="entry name" value="RRM_dom"/>
</dbReference>
<organism evidence="3 4">
    <name type="scientific">Tanacetum coccineum</name>
    <dbReference type="NCBI Taxonomy" id="301880"/>
    <lineage>
        <taxon>Eukaryota</taxon>
        <taxon>Viridiplantae</taxon>
        <taxon>Streptophyta</taxon>
        <taxon>Embryophyta</taxon>
        <taxon>Tracheophyta</taxon>
        <taxon>Spermatophyta</taxon>
        <taxon>Magnoliopsida</taxon>
        <taxon>eudicotyledons</taxon>
        <taxon>Gunneridae</taxon>
        <taxon>Pentapetalae</taxon>
        <taxon>asterids</taxon>
        <taxon>campanulids</taxon>
        <taxon>Asterales</taxon>
        <taxon>Asteraceae</taxon>
        <taxon>Asteroideae</taxon>
        <taxon>Anthemideae</taxon>
        <taxon>Anthemidinae</taxon>
        <taxon>Tanacetum</taxon>
    </lineage>
</organism>
<dbReference type="PROSITE" id="PS50102">
    <property type="entry name" value="RRM"/>
    <property type="match status" value="1"/>
</dbReference>
<dbReference type="InterPro" id="IPR012677">
    <property type="entry name" value="Nucleotide-bd_a/b_plait_sf"/>
</dbReference>
<dbReference type="Proteomes" id="UP001151760">
    <property type="component" value="Unassembled WGS sequence"/>
</dbReference>
<evidence type="ECO:0000313" key="4">
    <source>
        <dbReference type="Proteomes" id="UP001151760"/>
    </source>
</evidence>
<protein>
    <submittedName>
        <fullName evidence="3">EGF-like domain-containing protein</fullName>
    </submittedName>
</protein>
<keyword evidence="1" id="KW-0694">RNA-binding</keyword>
<evidence type="ECO:0000259" key="2">
    <source>
        <dbReference type="PROSITE" id="PS50102"/>
    </source>
</evidence>
<accession>A0ABQ5IDH2</accession>
<proteinExistence type="predicted"/>
<name>A0ABQ5IDH2_9ASTR</name>
<dbReference type="Pfam" id="PF00076">
    <property type="entry name" value="RRM_1"/>
    <property type="match status" value="1"/>
</dbReference>
<sequence length="112" mass="12549">MLQTYLSLGRSLSLVRCQVRENFEVVVDNIPHSWRSYDLRGAFEECAAVANSHVIYTRHGGSCGFGYVEIEYERDVDPAVAIMVGSLLVYIDGRLCIDAGVEWEKDLSSESN</sequence>
<evidence type="ECO:0000313" key="3">
    <source>
        <dbReference type="EMBL" id="GJT97766.1"/>
    </source>
</evidence>
<feature type="domain" description="RRM" evidence="2">
    <location>
        <begin position="23"/>
        <end position="94"/>
    </location>
</feature>